<feature type="coiled-coil region" evidence="1">
    <location>
        <begin position="157"/>
        <end position="205"/>
    </location>
</feature>
<evidence type="ECO:0000313" key="4">
    <source>
        <dbReference type="EMBL" id="VDK82998.1"/>
    </source>
</evidence>
<feature type="compositionally biased region" description="Low complexity" evidence="2">
    <location>
        <begin position="418"/>
        <end position="432"/>
    </location>
</feature>
<dbReference type="PANTHER" id="PTHR15606">
    <property type="entry name" value="DNAJ HOMOLOG SUBFAMILY C MEMBER 8/LIPOPOLYSACCHARIDE SPECIFIC RESPONSE-7-RELATED"/>
    <property type="match status" value="1"/>
</dbReference>
<dbReference type="Pfam" id="PF00226">
    <property type="entry name" value="DnaJ"/>
    <property type="match status" value="1"/>
</dbReference>
<feature type="compositionally biased region" description="Low complexity" evidence="2">
    <location>
        <begin position="325"/>
        <end position="356"/>
    </location>
</feature>
<gene>
    <name evidence="4" type="ORF">NOO_LOCUS6601</name>
</gene>
<feature type="compositionally biased region" description="Pro residues" evidence="2">
    <location>
        <begin position="302"/>
        <end position="324"/>
    </location>
</feature>
<organism evidence="6">
    <name type="scientific">Onchocerca ochengi</name>
    <name type="common">Filarial nematode worm</name>
    <dbReference type="NCBI Taxonomy" id="42157"/>
    <lineage>
        <taxon>Eukaryota</taxon>
        <taxon>Metazoa</taxon>
        <taxon>Ecdysozoa</taxon>
        <taxon>Nematoda</taxon>
        <taxon>Chromadorea</taxon>
        <taxon>Rhabditida</taxon>
        <taxon>Spirurina</taxon>
        <taxon>Spiruromorpha</taxon>
        <taxon>Filarioidea</taxon>
        <taxon>Onchocercidae</taxon>
        <taxon>Onchocerca</taxon>
    </lineage>
</organism>
<evidence type="ECO:0000256" key="1">
    <source>
        <dbReference type="SAM" id="Coils"/>
    </source>
</evidence>
<evidence type="ECO:0000259" key="3">
    <source>
        <dbReference type="PROSITE" id="PS50076"/>
    </source>
</evidence>
<dbReference type="WBParaSite" id="nOo.2.0.1.t06601-RA">
    <property type="protein sequence ID" value="nOo.2.0.1.t06601-RA"/>
    <property type="gene ID" value="nOo.2.0.1.g06601"/>
</dbReference>
<dbReference type="Gene3D" id="1.10.287.110">
    <property type="entry name" value="DnaJ domain"/>
    <property type="match status" value="1"/>
</dbReference>
<dbReference type="PRINTS" id="PR00625">
    <property type="entry name" value="JDOMAIN"/>
</dbReference>
<dbReference type="AlphaFoldDB" id="A0A182EEU0"/>
<dbReference type="InterPro" id="IPR036869">
    <property type="entry name" value="J_dom_sf"/>
</dbReference>
<dbReference type="FunFam" id="1.10.287.110:FF:000158">
    <property type="entry name" value="dnaJ homolog subfamily C member 8"/>
    <property type="match status" value="1"/>
</dbReference>
<evidence type="ECO:0000256" key="2">
    <source>
        <dbReference type="SAM" id="MobiDB-lite"/>
    </source>
</evidence>
<dbReference type="STRING" id="42157.A0A182EEU0"/>
<dbReference type="PANTHER" id="PTHR15606:SF4">
    <property type="entry name" value="DNAJ HOMOLOG SUBFAMILY C MEMBER 8"/>
    <property type="match status" value="1"/>
</dbReference>
<feature type="domain" description="J" evidence="3">
    <location>
        <begin position="44"/>
        <end position="114"/>
    </location>
</feature>
<dbReference type="PROSITE" id="PS50076">
    <property type="entry name" value="DNAJ_2"/>
    <property type="match status" value="1"/>
</dbReference>
<keyword evidence="1" id="KW-0175">Coiled coil</keyword>
<dbReference type="SUPFAM" id="SSF46565">
    <property type="entry name" value="Chaperone J-domain"/>
    <property type="match status" value="1"/>
</dbReference>
<feature type="region of interest" description="Disordered" evidence="2">
    <location>
        <begin position="302"/>
        <end position="385"/>
    </location>
</feature>
<keyword evidence="5" id="KW-1185">Reference proteome</keyword>
<accession>A0A182EEU0</accession>
<feature type="region of interest" description="Disordered" evidence="2">
    <location>
        <begin position="415"/>
        <end position="469"/>
    </location>
</feature>
<reference evidence="6" key="1">
    <citation type="submission" date="2016-06" db="UniProtKB">
        <authorList>
            <consortium name="WormBaseParasite"/>
        </authorList>
    </citation>
    <scope>IDENTIFICATION</scope>
</reference>
<reference evidence="4 5" key="2">
    <citation type="submission" date="2018-08" db="EMBL/GenBank/DDBJ databases">
        <authorList>
            <person name="Laetsch R D."/>
            <person name="Stevens L."/>
            <person name="Kumar S."/>
            <person name="Blaxter L. M."/>
        </authorList>
    </citation>
    <scope>NUCLEOTIDE SEQUENCE [LARGE SCALE GENOMIC DNA]</scope>
</reference>
<dbReference type="SMART" id="SM00271">
    <property type="entry name" value="DnaJ"/>
    <property type="match status" value="1"/>
</dbReference>
<evidence type="ECO:0000313" key="6">
    <source>
        <dbReference type="WBParaSite" id="nOo.2.0.1.t06601-RA"/>
    </source>
</evidence>
<dbReference type="EMBL" id="UYRW01002096">
    <property type="protein sequence ID" value="VDK82998.1"/>
    <property type="molecule type" value="Genomic_DNA"/>
</dbReference>
<feature type="compositionally biased region" description="Low complexity" evidence="2">
    <location>
        <begin position="365"/>
        <end position="385"/>
    </location>
</feature>
<dbReference type="Proteomes" id="UP000271087">
    <property type="component" value="Unassembled WGS sequence"/>
</dbReference>
<name>A0A182EEU0_ONCOC</name>
<dbReference type="InterPro" id="IPR001623">
    <property type="entry name" value="DnaJ_domain"/>
</dbReference>
<dbReference type="OrthoDB" id="342454at2759"/>
<dbReference type="InterPro" id="IPR042858">
    <property type="entry name" value="DNAJC8"/>
</dbReference>
<dbReference type="CDD" id="cd06257">
    <property type="entry name" value="DnaJ"/>
    <property type="match status" value="1"/>
</dbReference>
<evidence type="ECO:0000313" key="5">
    <source>
        <dbReference type="Proteomes" id="UP000271087"/>
    </source>
</evidence>
<protein>
    <submittedName>
        <fullName evidence="6">J domain-containing protein</fullName>
    </submittedName>
</protein>
<dbReference type="GO" id="GO:0005634">
    <property type="term" value="C:nucleus"/>
    <property type="evidence" value="ECO:0007669"/>
    <property type="project" value="TreeGrafter"/>
</dbReference>
<sequence>MGDPSDFERFYSDLKETEKRDSVLTSKQQIDRLLRPGSTYLNLNPFEVLQIDPDTDVEAARKKYKKLSLLIHPDKNTDDRERAERAFDVVKKAMQIIEDPDELAKCRETYTEARARLAIIMSEKRRKQKKNGQGDKIPEDEPAAYNKALWVVVTKVFADREKKRKMLEDRANEEKRRIAEEMLAAAEKRKREEEFAKNYEESRDERRGTWRQFMAKKAKKEYEGKSLKGTAFKPPKIKLETSGNLLIWLLWQQLEKVKLEKKRKLVKKKSKKKAKISKKDVSQEKIIIEEVEINFKKAAPLFQPPPSLPPPQAQPPSSILPPPSSISSVSSIKTAIPAAPTVSPSPTPSSSSPVSPTKTAIPAAPTVSTPPTQSSSSPVSSTKTDIPAAPVLGALPAAPLSSPVFYAKTDIPATPTASTSLVPSSPVHVSSTKTDIPITPVVSPDETKQANKNLNKPNETGPEWGPFGKQKIREQEPWVFEGEANYPPNFYTAVKQPSKEPL</sequence>
<proteinExistence type="predicted"/>